<gene>
    <name evidence="1" type="ORF">BRAFLDRAFT_90652</name>
</gene>
<sequence>MASSHPEVEPVLIVHGGAGPIVKISQTRVDSKLKGVKDAGKAGYKTDHCMLVGVGANLFARQMGFPLVPTEELVREEHRKDAREHTKYTDAVTELLNPGKDEYVCSFCAILADSKHLLL</sequence>
<dbReference type="EMBL" id="GG666483">
    <property type="protein sequence ID" value="EEN65209.1"/>
    <property type="molecule type" value="Genomic_DNA"/>
</dbReference>
<proteinExistence type="predicted"/>
<accession>C3Y3E2</accession>
<dbReference type="InParanoid" id="C3Y3E2"/>
<protein>
    <submittedName>
        <fullName evidence="1">Uncharacterized protein</fullName>
    </submittedName>
</protein>
<name>C3Y3E2_BRAFL</name>
<dbReference type="AlphaFoldDB" id="C3Y3E2"/>
<organism>
    <name type="scientific">Branchiostoma floridae</name>
    <name type="common">Florida lancelet</name>
    <name type="synonym">Amphioxus</name>
    <dbReference type="NCBI Taxonomy" id="7739"/>
    <lineage>
        <taxon>Eukaryota</taxon>
        <taxon>Metazoa</taxon>
        <taxon>Chordata</taxon>
        <taxon>Cephalochordata</taxon>
        <taxon>Leptocardii</taxon>
        <taxon>Amphioxiformes</taxon>
        <taxon>Branchiostomatidae</taxon>
        <taxon>Branchiostoma</taxon>
    </lineage>
</organism>
<evidence type="ECO:0000313" key="1">
    <source>
        <dbReference type="EMBL" id="EEN65209.1"/>
    </source>
</evidence>
<reference evidence="1" key="1">
    <citation type="journal article" date="2008" name="Nature">
        <title>The amphioxus genome and the evolution of the chordate karyotype.</title>
        <authorList>
            <consortium name="US DOE Joint Genome Institute (JGI-PGF)"/>
            <person name="Putnam N.H."/>
            <person name="Butts T."/>
            <person name="Ferrier D.E.K."/>
            <person name="Furlong R.F."/>
            <person name="Hellsten U."/>
            <person name="Kawashima T."/>
            <person name="Robinson-Rechavi M."/>
            <person name="Shoguchi E."/>
            <person name="Terry A."/>
            <person name="Yu J.-K."/>
            <person name="Benito-Gutierrez E.L."/>
            <person name="Dubchak I."/>
            <person name="Garcia-Fernandez J."/>
            <person name="Gibson-Brown J.J."/>
            <person name="Grigoriev I.V."/>
            <person name="Horton A.C."/>
            <person name="de Jong P.J."/>
            <person name="Jurka J."/>
            <person name="Kapitonov V.V."/>
            <person name="Kohara Y."/>
            <person name="Kuroki Y."/>
            <person name="Lindquist E."/>
            <person name="Lucas S."/>
            <person name="Osoegawa K."/>
            <person name="Pennacchio L.A."/>
            <person name="Salamov A.A."/>
            <person name="Satou Y."/>
            <person name="Sauka-Spengler T."/>
            <person name="Schmutz J."/>
            <person name="Shin-I T."/>
            <person name="Toyoda A."/>
            <person name="Bronner-Fraser M."/>
            <person name="Fujiyama A."/>
            <person name="Holland L.Z."/>
            <person name="Holland P.W.H."/>
            <person name="Satoh N."/>
            <person name="Rokhsar D.S."/>
        </authorList>
    </citation>
    <scope>NUCLEOTIDE SEQUENCE [LARGE SCALE GENOMIC DNA]</scope>
    <source>
        <strain evidence="1">S238N-H82</strain>
        <tissue evidence="1">Testes</tissue>
    </source>
</reference>